<reference evidence="6" key="1">
    <citation type="journal article" date="2019" name="Int. J. Syst. Evol. Microbiol.">
        <title>The Global Catalogue of Microorganisms (GCM) 10K type strain sequencing project: providing services to taxonomists for standard genome sequencing and annotation.</title>
        <authorList>
            <consortium name="The Broad Institute Genomics Platform"/>
            <consortium name="The Broad Institute Genome Sequencing Center for Infectious Disease"/>
            <person name="Wu L."/>
            <person name="Ma J."/>
        </authorList>
    </citation>
    <scope>NUCLEOTIDE SEQUENCE [LARGE SCALE GENOMIC DNA]</scope>
    <source>
        <strain evidence="6">JCM 17695</strain>
    </source>
</reference>
<keyword evidence="6" id="KW-1185">Reference proteome</keyword>
<sequence length="134" mass="14529">MRGEILRAISEATVTLGFEPSVRLDGPLDSVVPPEVQLDLIATLRETLSNVVRHALAGRVMVSVVVDRTATRLALEVRDDGAGLPEEFGHRGGLANIARRADRWGGRCVVDSPGGRGTRIDWQVPLRRGGGRER</sequence>
<keyword evidence="2 5" id="KW-0418">Kinase</keyword>
<evidence type="ECO:0000256" key="3">
    <source>
        <dbReference type="ARBA" id="ARBA00023012"/>
    </source>
</evidence>
<feature type="domain" description="Histidine kinase/HSP90-like ATPase" evidence="4">
    <location>
        <begin position="35"/>
        <end position="128"/>
    </location>
</feature>
<protein>
    <submittedName>
        <fullName evidence="5">Sensor histidine kinase</fullName>
    </submittedName>
</protein>
<dbReference type="Pfam" id="PF02518">
    <property type="entry name" value="HATPase_c"/>
    <property type="match status" value="1"/>
</dbReference>
<keyword evidence="3" id="KW-0902">Two-component regulatory system</keyword>
<dbReference type="InterPro" id="IPR003594">
    <property type="entry name" value="HATPase_dom"/>
</dbReference>
<gene>
    <name evidence="5" type="ORF">ACFQV2_15110</name>
</gene>
<dbReference type="Gene3D" id="3.30.565.10">
    <property type="entry name" value="Histidine kinase-like ATPase, C-terminal domain"/>
    <property type="match status" value="1"/>
</dbReference>
<evidence type="ECO:0000256" key="1">
    <source>
        <dbReference type="ARBA" id="ARBA00022679"/>
    </source>
</evidence>
<dbReference type="PANTHER" id="PTHR24421:SF56">
    <property type="entry name" value="OXYGEN SENSOR HISTIDINE KINASE RESPONSE REGULATOR DOST"/>
    <property type="match status" value="1"/>
</dbReference>
<dbReference type="PANTHER" id="PTHR24421">
    <property type="entry name" value="NITRATE/NITRITE SENSOR PROTEIN NARX-RELATED"/>
    <property type="match status" value="1"/>
</dbReference>
<evidence type="ECO:0000259" key="4">
    <source>
        <dbReference type="SMART" id="SM00387"/>
    </source>
</evidence>
<dbReference type="InterPro" id="IPR036890">
    <property type="entry name" value="HATPase_C_sf"/>
</dbReference>
<organism evidence="5 6">
    <name type="scientific">Actinokineospora soli</name>
    <dbReference type="NCBI Taxonomy" id="1048753"/>
    <lineage>
        <taxon>Bacteria</taxon>
        <taxon>Bacillati</taxon>
        <taxon>Actinomycetota</taxon>
        <taxon>Actinomycetes</taxon>
        <taxon>Pseudonocardiales</taxon>
        <taxon>Pseudonocardiaceae</taxon>
        <taxon>Actinokineospora</taxon>
    </lineage>
</organism>
<accession>A0ABW2TMD6</accession>
<comment type="caution">
    <text evidence="5">The sequence shown here is derived from an EMBL/GenBank/DDBJ whole genome shotgun (WGS) entry which is preliminary data.</text>
</comment>
<dbReference type="EMBL" id="JBHTEY010000004">
    <property type="protein sequence ID" value="MFC7614656.1"/>
    <property type="molecule type" value="Genomic_DNA"/>
</dbReference>
<evidence type="ECO:0000313" key="6">
    <source>
        <dbReference type="Proteomes" id="UP001596512"/>
    </source>
</evidence>
<proteinExistence type="predicted"/>
<dbReference type="SUPFAM" id="SSF55874">
    <property type="entry name" value="ATPase domain of HSP90 chaperone/DNA topoisomerase II/histidine kinase"/>
    <property type="match status" value="1"/>
</dbReference>
<evidence type="ECO:0000256" key="2">
    <source>
        <dbReference type="ARBA" id="ARBA00022777"/>
    </source>
</evidence>
<dbReference type="CDD" id="cd16917">
    <property type="entry name" value="HATPase_UhpB-NarQ-NarX-like"/>
    <property type="match status" value="1"/>
</dbReference>
<dbReference type="SMART" id="SM00387">
    <property type="entry name" value="HATPase_c"/>
    <property type="match status" value="1"/>
</dbReference>
<keyword evidence="1" id="KW-0808">Transferase</keyword>
<evidence type="ECO:0000313" key="5">
    <source>
        <dbReference type="EMBL" id="MFC7614656.1"/>
    </source>
</evidence>
<dbReference type="InterPro" id="IPR050482">
    <property type="entry name" value="Sensor_HK_TwoCompSys"/>
</dbReference>
<dbReference type="GO" id="GO:0016301">
    <property type="term" value="F:kinase activity"/>
    <property type="evidence" value="ECO:0007669"/>
    <property type="project" value="UniProtKB-KW"/>
</dbReference>
<name>A0ABW2TMD6_9PSEU</name>
<dbReference type="Proteomes" id="UP001596512">
    <property type="component" value="Unassembled WGS sequence"/>
</dbReference>